<dbReference type="GO" id="GO:0016872">
    <property type="term" value="F:intramolecular lyase activity"/>
    <property type="evidence" value="ECO:0007669"/>
    <property type="project" value="InterPro"/>
</dbReference>
<evidence type="ECO:0000256" key="5">
    <source>
        <dbReference type="ARBA" id="ARBA00023277"/>
    </source>
</evidence>
<gene>
    <name evidence="6" type="primary">rbsD</name>
    <name evidence="6" type="ORF">Pla108_18700</name>
</gene>
<evidence type="ECO:0000313" key="6">
    <source>
        <dbReference type="EMBL" id="TWT97718.1"/>
    </source>
</evidence>
<proteinExistence type="predicted"/>
<dbReference type="OrthoDB" id="9805009at2"/>
<dbReference type="PANTHER" id="PTHR37831">
    <property type="entry name" value="D-RIBOSE PYRANASE"/>
    <property type="match status" value="1"/>
</dbReference>
<protein>
    <recommendedName>
        <fullName evidence="2">D-ribose pyranase</fullName>
        <ecNumber evidence="2">5.4.99.62</ecNumber>
    </recommendedName>
</protein>
<keyword evidence="5" id="KW-0119">Carbohydrate metabolism</keyword>
<evidence type="ECO:0000256" key="4">
    <source>
        <dbReference type="ARBA" id="ARBA00023235"/>
    </source>
</evidence>
<dbReference type="InterPro" id="IPR023064">
    <property type="entry name" value="D-ribose_pyranase"/>
</dbReference>
<evidence type="ECO:0000256" key="2">
    <source>
        <dbReference type="ARBA" id="ARBA00012862"/>
    </source>
</evidence>
<accession>A0A5C6AEH8</accession>
<reference evidence="6 7" key="1">
    <citation type="submission" date="2019-02" db="EMBL/GenBank/DDBJ databases">
        <title>Deep-cultivation of Planctomycetes and their phenomic and genomic characterization uncovers novel biology.</title>
        <authorList>
            <person name="Wiegand S."/>
            <person name="Jogler M."/>
            <person name="Boedeker C."/>
            <person name="Pinto D."/>
            <person name="Vollmers J."/>
            <person name="Rivas-Marin E."/>
            <person name="Kohn T."/>
            <person name="Peeters S.H."/>
            <person name="Heuer A."/>
            <person name="Rast P."/>
            <person name="Oberbeckmann S."/>
            <person name="Bunk B."/>
            <person name="Jeske O."/>
            <person name="Meyerdierks A."/>
            <person name="Storesund J.E."/>
            <person name="Kallscheuer N."/>
            <person name="Luecker S."/>
            <person name="Lage O.M."/>
            <person name="Pohl T."/>
            <person name="Merkel B.J."/>
            <person name="Hornburger P."/>
            <person name="Mueller R.-W."/>
            <person name="Bruemmer F."/>
            <person name="Labrenz M."/>
            <person name="Spormann A.M."/>
            <person name="Op Den Camp H."/>
            <person name="Overmann J."/>
            <person name="Amann R."/>
            <person name="Jetten M.S.M."/>
            <person name="Mascher T."/>
            <person name="Medema M.H."/>
            <person name="Devos D.P."/>
            <person name="Kaster A.-K."/>
            <person name="Ovreas L."/>
            <person name="Rohde M."/>
            <person name="Galperin M.Y."/>
            <person name="Jogler C."/>
        </authorList>
    </citation>
    <scope>NUCLEOTIDE SEQUENCE [LARGE SCALE GENOMIC DNA]</scope>
    <source>
        <strain evidence="6 7">Pla108</strain>
    </source>
</reference>
<keyword evidence="4 6" id="KW-0413">Isomerase</keyword>
<comment type="catalytic activity">
    <reaction evidence="1">
        <text>beta-D-ribopyranose = beta-D-ribofuranose</text>
        <dbReference type="Rhea" id="RHEA:25432"/>
        <dbReference type="ChEBI" id="CHEBI:27476"/>
        <dbReference type="ChEBI" id="CHEBI:47002"/>
        <dbReference type="EC" id="5.4.99.62"/>
    </reaction>
</comment>
<keyword evidence="3" id="KW-0963">Cytoplasm</keyword>
<dbReference type="RefSeq" id="WP_146444629.1">
    <property type="nucleotide sequence ID" value="NZ_SJPR01000002.1"/>
</dbReference>
<evidence type="ECO:0000256" key="1">
    <source>
        <dbReference type="ARBA" id="ARBA00000223"/>
    </source>
</evidence>
<keyword evidence="7" id="KW-1185">Reference proteome</keyword>
<sequence length="129" mass="13978">MLKTGLLNPQLASLLRRVRHTNTVVVADRGFPSWPGLETIDLSLVDGVPTILQVVAALTAEFQFGVGWMAAEFLEHNDAPTRDAFAAALGGIPIHHEPHVDFKKRVPNAVGLIRTGDTTQYANLILESA</sequence>
<dbReference type="Pfam" id="PF05025">
    <property type="entry name" value="RbsD_FucU"/>
    <property type="match status" value="1"/>
</dbReference>
<dbReference type="Proteomes" id="UP000317421">
    <property type="component" value="Unassembled WGS sequence"/>
</dbReference>
<dbReference type="GO" id="GO:0019303">
    <property type="term" value="P:D-ribose catabolic process"/>
    <property type="evidence" value="ECO:0007669"/>
    <property type="project" value="TreeGrafter"/>
</dbReference>
<dbReference type="PANTHER" id="PTHR37831:SF1">
    <property type="entry name" value="D-RIBOSE PYRANASE"/>
    <property type="match status" value="1"/>
</dbReference>
<evidence type="ECO:0000313" key="7">
    <source>
        <dbReference type="Proteomes" id="UP000317421"/>
    </source>
</evidence>
<dbReference type="Gene3D" id="3.40.1650.10">
    <property type="entry name" value="RbsD-like domain"/>
    <property type="match status" value="1"/>
</dbReference>
<dbReference type="GO" id="GO:0048029">
    <property type="term" value="F:monosaccharide binding"/>
    <property type="evidence" value="ECO:0007669"/>
    <property type="project" value="InterPro"/>
</dbReference>
<dbReference type="EMBL" id="SJPR01000002">
    <property type="protein sequence ID" value="TWT97718.1"/>
    <property type="molecule type" value="Genomic_DNA"/>
</dbReference>
<comment type="caution">
    <text evidence="6">The sequence shown here is derived from an EMBL/GenBank/DDBJ whole genome shotgun (WGS) entry which is preliminary data.</text>
</comment>
<evidence type="ECO:0000256" key="3">
    <source>
        <dbReference type="ARBA" id="ARBA00022490"/>
    </source>
</evidence>
<dbReference type="InterPro" id="IPR023750">
    <property type="entry name" value="RbsD-like_sf"/>
</dbReference>
<dbReference type="GO" id="GO:0062193">
    <property type="term" value="F:D-ribose pyranase activity"/>
    <property type="evidence" value="ECO:0007669"/>
    <property type="project" value="UniProtKB-EC"/>
</dbReference>
<dbReference type="EC" id="5.4.99.62" evidence="2"/>
<organism evidence="6 7">
    <name type="scientific">Botrimarina colliarenosi</name>
    <dbReference type="NCBI Taxonomy" id="2528001"/>
    <lineage>
        <taxon>Bacteria</taxon>
        <taxon>Pseudomonadati</taxon>
        <taxon>Planctomycetota</taxon>
        <taxon>Planctomycetia</taxon>
        <taxon>Pirellulales</taxon>
        <taxon>Lacipirellulaceae</taxon>
        <taxon>Botrimarina</taxon>
    </lineage>
</organism>
<name>A0A5C6AEH8_9BACT</name>
<dbReference type="GO" id="GO:0005829">
    <property type="term" value="C:cytosol"/>
    <property type="evidence" value="ECO:0007669"/>
    <property type="project" value="TreeGrafter"/>
</dbReference>
<dbReference type="AlphaFoldDB" id="A0A5C6AEH8"/>
<dbReference type="InterPro" id="IPR007721">
    <property type="entry name" value="RbsD_FucU"/>
</dbReference>
<dbReference type="SUPFAM" id="SSF102546">
    <property type="entry name" value="RbsD-like"/>
    <property type="match status" value="1"/>
</dbReference>